<evidence type="ECO:0000313" key="1">
    <source>
        <dbReference type="EMBL" id="GFM37920.1"/>
    </source>
</evidence>
<comment type="caution">
    <text evidence="1">The sequence shown here is derived from an EMBL/GenBank/DDBJ whole genome shotgun (WGS) entry which is preliminary data.</text>
</comment>
<keyword evidence="2" id="KW-1185">Reference proteome</keyword>
<proteinExistence type="predicted"/>
<sequence>MYSIRFTTPQDVAAAPESVQKIYAAFPSPASVPEPLQLFSASPHLLEKQFELIRHYTSHPALSFPLLAAIRYTVARSLGYGCCTEYNSALLQRCGMNKPDLEALYDHAAAPADLPALSGEGALEDHEQLLLRLVAQAVVAQQGIPAQSLAEARTAGWEDRDIFDAVAHGANMLSIATMDRAFRQQRG</sequence>
<dbReference type="Gene3D" id="1.20.1290.10">
    <property type="entry name" value="AhpD-like"/>
    <property type="match status" value="1"/>
</dbReference>
<gene>
    <name evidence="1" type="ORF">DSM19430T_26040</name>
</gene>
<protein>
    <recommendedName>
        <fullName evidence="3">Alkylhydroperoxidase</fullName>
    </recommendedName>
</protein>
<dbReference type="RefSeq" id="WP_174410536.1">
    <property type="nucleotide sequence ID" value="NZ_BLVP01000010.1"/>
</dbReference>
<organism evidence="1 2">
    <name type="scientific">Desulfovibrio psychrotolerans</name>
    <dbReference type="NCBI Taxonomy" id="415242"/>
    <lineage>
        <taxon>Bacteria</taxon>
        <taxon>Pseudomonadati</taxon>
        <taxon>Thermodesulfobacteriota</taxon>
        <taxon>Desulfovibrionia</taxon>
        <taxon>Desulfovibrionales</taxon>
        <taxon>Desulfovibrionaceae</taxon>
        <taxon>Desulfovibrio</taxon>
    </lineage>
</organism>
<dbReference type="AlphaFoldDB" id="A0A7J0BW30"/>
<accession>A0A7J0BW30</accession>
<dbReference type="SUPFAM" id="SSF69118">
    <property type="entry name" value="AhpD-like"/>
    <property type="match status" value="1"/>
</dbReference>
<evidence type="ECO:0000313" key="2">
    <source>
        <dbReference type="Proteomes" id="UP000503820"/>
    </source>
</evidence>
<reference evidence="1 2" key="1">
    <citation type="submission" date="2020-05" db="EMBL/GenBank/DDBJ databases">
        <title>Draft genome sequence of Desulfovibrio psychrotolerans JS1T.</title>
        <authorList>
            <person name="Ueno A."/>
            <person name="Tamazawa S."/>
            <person name="Tamamura S."/>
            <person name="Murakami T."/>
            <person name="Kiyama T."/>
            <person name="Inomata H."/>
            <person name="Amano Y."/>
            <person name="Miyakawa K."/>
            <person name="Tamaki H."/>
            <person name="Naganuma T."/>
            <person name="Kaneko K."/>
        </authorList>
    </citation>
    <scope>NUCLEOTIDE SEQUENCE [LARGE SCALE GENOMIC DNA]</scope>
    <source>
        <strain evidence="1 2">JS1</strain>
    </source>
</reference>
<dbReference type="EMBL" id="BLVP01000010">
    <property type="protein sequence ID" value="GFM37920.1"/>
    <property type="molecule type" value="Genomic_DNA"/>
</dbReference>
<dbReference type="InterPro" id="IPR029032">
    <property type="entry name" value="AhpD-like"/>
</dbReference>
<evidence type="ECO:0008006" key="3">
    <source>
        <dbReference type="Google" id="ProtNLM"/>
    </source>
</evidence>
<name>A0A7J0BW30_9BACT</name>
<dbReference type="Proteomes" id="UP000503820">
    <property type="component" value="Unassembled WGS sequence"/>
</dbReference>